<dbReference type="AlphaFoldDB" id="A0A137S4J3"/>
<evidence type="ECO:0000259" key="5">
    <source>
        <dbReference type="Pfam" id="PF01526"/>
    </source>
</evidence>
<evidence type="ECO:0000256" key="2">
    <source>
        <dbReference type="ARBA" id="ARBA00022578"/>
    </source>
</evidence>
<dbReference type="InterPro" id="IPR047653">
    <property type="entry name" value="Tn3-like_transpos"/>
</dbReference>
<evidence type="ECO:0000259" key="6">
    <source>
        <dbReference type="Pfam" id="PF13700"/>
    </source>
</evidence>
<dbReference type="PATRIC" id="fig|1306954.6.peg.2017"/>
<protein>
    <submittedName>
        <fullName evidence="7">Mobile element protein</fullName>
    </submittedName>
</protein>
<keyword evidence="2" id="KW-0815">Transposition</keyword>
<sequence length="883" mass="100356">MQAWLNLSSLSGDDYRRFIDSIVDLAQQTDRGIVLAEALVKLLRQQRIILPPLDVIERMCSEALTRGTRLVYETLTALLTNQHRRAFEQLLAIRKDMSSSALVWLRQSPGPPRPKHILFHLQRLQTVHELNLPVGLEHTIHQNRLLKLAREGGQMTAQHLRDLESSRRYATLVAIILDTRATLIDEIIDLHDRFMGSLFSKAKRTHAERFQRSGKEINNKVRLYSRVGRALLDAKQTGSDPYAAIEAIMPWEVFSASITEAEKLAQSEDFDYLALIGSGFNSLRRYTPTLLDALDMKAAPAARELHAGIELLKNMNQHQSRKVPDDAPTGFIRKRWESLVYTPDGIDRRFYELCVLSELKNALRSGDIWVQDSRQFKDFEDYLLPPTRFEGQREDRKLGLAVETNCDNYLESRLATLDQELITVERLAFADQLPDAGISPSGRLRITPLDNAVPDAAEALMQQAYSRLPHLKITELLLKVDNWTGFTQHFTHLKSGATAGDRQLLLTTILADAINLGLSKMAESCPGTTYAKLTWLQAWHIRDETYSAGLGSLVNAHSRQSFAAYWGDGTTSSSDGQNFKAGGRGQFAGHVNLKYGQEPGVQFYTHISDQYAPFHSKVINATVRDATHVLDGLLYHESDLRIEEHYTDTAGFTDHVFALMHLLGYRFAPRIRDLADRRLYINGDTKQYPTLAGLIGGRINVKHIRTHWDEILRLAASIKQGTVTASLMLRKLGSYPRQNGLAIALRELGRIERTLFALDWMQNVELRRRVQVGLNKGEAKNALARAVFLNRLGELRDRSYENQRYRASGLNLVVSAIILWNTVYMERAVQALREDGRDIDETLLRHLSPLGWEHINLTGDYIWQQDKQVEQGKYRSLRTLQRS</sequence>
<dbReference type="GO" id="GO:0003677">
    <property type="term" value="F:DNA binding"/>
    <property type="evidence" value="ECO:0007669"/>
    <property type="project" value="UniProtKB-KW"/>
</dbReference>
<evidence type="ECO:0000256" key="4">
    <source>
        <dbReference type="ARBA" id="ARBA00023172"/>
    </source>
</evidence>
<dbReference type="GO" id="GO:0004803">
    <property type="term" value="F:transposase activity"/>
    <property type="evidence" value="ECO:0007669"/>
    <property type="project" value="InterPro"/>
</dbReference>
<evidence type="ECO:0000313" key="8">
    <source>
        <dbReference type="Proteomes" id="UP000070282"/>
    </source>
</evidence>
<evidence type="ECO:0000256" key="1">
    <source>
        <dbReference type="ARBA" id="ARBA00009402"/>
    </source>
</evidence>
<feature type="domain" description="Tn3 transposase DDE" evidence="5">
    <location>
        <begin position="475"/>
        <end position="861"/>
    </location>
</feature>
<gene>
    <name evidence="7" type="ORF">J122_3448</name>
</gene>
<dbReference type="Proteomes" id="UP000070282">
    <property type="component" value="Unassembled WGS sequence"/>
</dbReference>
<dbReference type="GO" id="GO:0006313">
    <property type="term" value="P:DNA transposition"/>
    <property type="evidence" value="ECO:0007669"/>
    <property type="project" value="InterPro"/>
</dbReference>
<reference evidence="8" key="1">
    <citation type="submission" date="2015-12" db="EMBL/GenBank/DDBJ databases">
        <authorList>
            <person name="Lima A."/>
            <person name="Farahani Zayas N."/>
            <person name="Castro Da Silva M.A."/>
            <person name="Cabral A."/>
            <person name="Pessatti M.L."/>
        </authorList>
    </citation>
    <scope>NUCLEOTIDE SEQUENCE [LARGE SCALE GENOMIC DNA]</scope>
    <source>
        <strain evidence="8">LAMA 842</strain>
    </source>
</reference>
<dbReference type="InterPro" id="IPR025296">
    <property type="entry name" value="DUF4158"/>
</dbReference>
<comment type="caution">
    <text evidence="7">The sequence shown here is derived from an EMBL/GenBank/DDBJ whole genome shotgun (WGS) entry which is preliminary data.</text>
</comment>
<keyword evidence="8" id="KW-1185">Reference proteome</keyword>
<keyword evidence="3" id="KW-0238">DNA-binding</keyword>
<dbReference type="Pfam" id="PF13700">
    <property type="entry name" value="DUF4158"/>
    <property type="match status" value="1"/>
</dbReference>
<dbReference type="EMBL" id="LOCO01000024">
    <property type="protein sequence ID" value="KXO07358.1"/>
    <property type="molecule type" value="Genomic_DNA"/>
</dbReference>
<proteinExistence type="inferred from homology"/>
<keyword evidence="4" id="KW-0233">DNA recombination</keyword>
<comment type="similarity">
    <text evidence="1">Belongs to the transposase 7 family.</text>
</comment>
<accession>A0A137S4J3</accession>
<evidence type="ECO:0000256" key="3">
    <source>
        <dbReference type="ARBA" id="ARBA00023125"/>
    </source>
</evidence>
<dbReference type="Pfam" id="PF01526">
    <property type="entry name" value="DDE_Tnp_Tn3"/>
    <property type="match status" value="1"/>
</dbReference>
<dbReference type="InterPro" id="IPR002513">
    <property type="entry name" value="Tn3_Tnp_DDE_dom"/>
</dbReference>
<organism evidence="7 8">
    <name type="scientific">Marinobacter excellens LAMA 842</name>
    <dbReference type="NCBI Taxonomy" id="1306954"/>
    <lineage>
        <taxon>Bacteria</taxon>
        <taxon>Pseudomonadati</taxon>
        <taxon>Pseudomonadota</taxon>
        <taxon>Gammaproteobacteria</taxon>
        <taxon>Pseudomonadales</taxon>
        <taxon>Marinobacteraceae</taxon>
        <taxon>Marinobacter</taxon>
    </lineage>
</organism>
<dbReference type="NCBIfam" id="NF033527">
    <property type="entry name" value="transpos_Tn3"/>
    <property type="match status" value="1"/>
</dbReference>
<evidence type="ECO:0000313" key="7">
    <source>
        <dbReference type="EMBL" id="KXO07358.1"/>
    </source>
</evidence>
<feature type="domain" description="DUF4158" evidence="6">
    <location>
        <begin position="3"/>
        <end position="63"/>
    </location>
</feature>
<name>A0A137S4J3_9GAMM</name>